<dbReference type="InterPro" id="IPR051553">
    <property type="entry name" value="Ran_GTPase-activating"/>
</dbReference>
<evidence type="ECO:0000256" key="2">
    <source>
        <dbReference type="SAM" id="MobiDB-lite"/>
    </source>
</evidence>
<reference evidence="4" key="1">
    <citation type="submission" date="2024-06" db="EMBL/GenBank/DDBJ databases">
        <title>Multi-omics analyses provide insights into the biosynthesis of the anticancer antibiotic pleurotin in Hohenbuehelia grisea.</title>
        <authorList>
            <person name="Weaver J.A."/>
            <person name="Alberti F."/>
        </authorList>
    </citation>
    <scope>NUCLEOTIDE SEQUENCE [LARGE SCALE GENOMIC DNA]</scope>
    <source>
        <strain evidence="4">T-177</strain>
    </source>
</reference>
<dbReference type="InterPro" id="IPR000408">
    <property type="entry name" value="Reg_chr_condens"/>
</dbReference>
<dbReference type="SUPFAM" id="SSF50985">
    <property type="entry name" value="RCC1/BLIP-II"/>
    <property type="match status" value="1"/>
</dbReference>
<evidence type="ECO:0000256" key="1">
    <source>
        <dbReference type="PROSITE-ProRule" id="PRU00235"/>
    </source>
</evidence>
<sequence>MDGTTYVLNSDGFSESGKTCDAPHKLQMPAATRSISCGRVHSNTLDANGHIWTFLNFGRPFKLSSPLLDGSSRDSSPLQIECGWSFSSVLTQGGDVFVWFPFAGNMAALIENKYREMDQQGDKKAKSVDGVIPCITWELSMDPFRLPSLPSLPKLSNSGSAENEPRLIKIAALDQHIIGLTNQGHVLKYGSLQDETKAVRGRWEYLPNFSEAKRVREHPVFAPDAGSETDKRIDAPTDMQITHISAHFRHFVAYSTGSSSIVLIGETDAGPQGQPRIDPEGQPQIIPALQNRSVISVVLGDYHYGALTASGELFTWGAYSKGALGLGDPATLPIGAPGGFANEAQLQQAVDRNHGIPPDVKEPTLVSFDQDKSKPRKRFCFSVAASGWHMGALAFDLEPNPDGDDSDSGAEVSNDPEGRDTHGSYPVPLPQPPFTSHGPGQVPILPLSSVFRVGLAGRDASQQGSSSSSGHHNQPM</sequence>
<dbReference type="PANTHER" id="PTHR45982">
    <property type="entry name" value="REGULATOR OF CHROMOSOME CONDENSATION"/>
    <property type="match status" value="1"/>
</dbReference>
<name>A0ABR3JEC3_9AGAR</name>
<comment type="caution">
    <text evidence="3">The sequence shown here is derived from an EMBL/GenBank/DDBJ whole genome shotgun (WGS) entry which is preliminary data.</text>
</comment>
<feature type="region of interest" description="Disordered" evidence="2">
    <location>
        <begin position="395"/>
        <end position="476"/>
    </location>
</feature>
<evidence type="ECO:0000313" key="4">
    <source>
        <dbReference type="Proteomes" id="UP001556367"/>
    </source>
</evidence>
<feature type="repeat" description="RCC1" evidence="1">
    <location>
        <begin position="259"/>
        <end position="310"/>
    </location>
</feature>
<feature type="compositionally biased region" description="Low complexity" evidence="2">
    <location>
        <begin position="461"/>
        <end position="476"/>
    </location>
</feature>
<dbReference type="Proteomes" id="UP001556367">
    <property type="component" value="Unassembled WGS sequence"/>
</dbReference>
<dbReference type="Gene3D" id="2.130.10.30">
    <property type="entry name" value="Regulator of chromosome condensation 1/beta-lactamase-inhibitor protein II"/>
    <property type="match status" value="2"/>
</dbReference>
<gene>
    <name evidence="3" type="ORF">HGRIS_005012</name>
</gene>
<dbReference type="PANTHER" id="PTHR45982:SF1">
    <property type="entry name" value="REGULATOR OF CHROMOSOME CONDENSATION"/>
    <property type="match status" value="1"/>
</dbReference>
<dbReference type="InterPro" id="IPR009091">
    <property type="entry name" value="RCC1/BLIP-II"/>
</dbReference>
<accession>A0ABR3JEC3</accession>
<protein>
    <submittedName>
        <fullName evidence="3">Uncharacterized protein</fullName>
    </submittedName>
</protein>
<keyword evidence="4" id="KW-1185">Reference proteome</keyword>
<evidence type="ECO:0000313" key="3">
    <source>
        <dbReference type="EMBL" id="KAL0953835.1"/>
    </source>
</evidence>
<dbReference type="EMBL" id="JASNQZ010000008">
    <property type="protein sequence ID" value="KAL0953835.1"/>
    <property type="molecule type" value="Genomic_DNA"/>
</dbReference>
<organism evidence="3 4">
    <name type="scientific">Hohenbuehelia grisea</name>
    <dbReference type="NCBI Taxonomy" id="104357"/>
    <lineage>
        <taxon>Eukaryota</taxon>
        <taxon>Fungi</taxon>
        <taxon>Dikarya</taxon>
        <taxon>Basidiomycota</taxon>
        <taxon>Agaricomycotina</taxon>
        <taxon>Agaricomycetes</taxon>
        <taxon>Agaricomycetidae</taxon>
        <taxon>Agaricales</taxon>
        <taxon>Pleurotineae</taxon>
        <taxon>Pleurotaceae</taxon>
        <taxon>Hohenbuehelia</taxon>
    </lineage>
</organism>
<dbReference type="PROSITE" id="PS50012">
    <property type="entry name" value="RCC1_3"/>
    <property type="match status" value="1"/>
</dbReference>
<proteinExistence type="predicted"/>
<feature type="compositionally biased region" description="Acidic residues" evidence="2">
    <location>
        <begin position="399"/>
        <end position="408"/>
    </location>
</feature>